<evidence type="ECO:0000313" key="3">
    <source>
        <dbReference type="Proteomes" id="UP000831290"/>
    </source>
</evidence>
<feature type="transmembrane region" description="Helical" evidence="1">
    <location>
        <begin position="125"/>
        <end position="146"/>
    </location>
</feature>
<dbReference type="Pfam" id="PF09946">
    <property type="entry name" value="DUF2178"/>
    <property type="match status" value="1"/>
</dbReference>
<gene>
    <name evidence="2" type="ORF">MQE35_12235</name>
</gene>
<keyword evidence="3" id="KW-1185">Reference proteome</keyword>
<reference evidence="2" key="1">
    <citation type="submission" date="2022-03" db="EMBL/GenBank/DDBJ databases">
        <title>Description of Abyssus ytuae gen. nov., sp. nov., a novel member of the family Flavobacteriaceae isolated from the sediment of Mariana Trench.</title>
        <authorList>
            <person name="Zhang J."/>
            <person name="Xu X."/>
        </authorList>
    </citation>
    <scope>NUCLEOTIDE SEQUENCE</scope>
    <source>
        <strain evidence="2">MT3330</strain>
    </source>
</reference>
<dbReference type="EMBL" id="CP094358">
    <property type="protein sequence ID" value="UOB16503.1"/>
    <property type="molecule type" value="Genomic_DNA"/>
</dbReference>
<dbReference type="InterPro" id="IPR019235">
    <property type="entry name" value="DUF2178_TM"/>
</dbReference>
<feature type="transmembrane region" description="Helical" evidence="1">
    <location>
        <begin position="94"/>
        <end position="113"/>
    </location>
</feature>
<keyword evidence="1" id="KW-1133">Transmembrane helix</keyword>
<organism evidence="2 3">
    <name type="scientific">Abyssalbus ytuae</name>
    <dbReference type="NCBI Taxonomy" id="2926907"/>
    <lineage>
        <taxon>Bacteria</taxon>
        <taxon>Pseudomonadati</taxon>
        <taxon>Bacteroidota</taxon>
        <taxon>Flavobacteriia</taxon>
        <taxon>Flavobacteriales</taxon>
        <taxon>Flavobacteriaceae</taxon>
        <taxon>Abyssalbus</taxon>
    </lineage>
</organism>
<keyword evidence="1" id="KW-0472">Membrane</keyword>
<evidence type="ECO:0000313" key="2">
    <source>
        <dbReference type="EMBL" id="UOB16503.1"/>
    </source>
</evidence>
<dbReference type="RefSeq" id="WP_255841703.1">
    <property type="nucleotide sequence ID" value="NZ_CP094358.1"/>
</dbReference>
<evidence type="ECO:0000256" key="1">
    <source>
        <dbReference type="SAM" id="Phobius"/>
    </source>
</evidence>
<sequence length="156" mass="17419">MLEIINIVLEINNIVMRAKYFAMTKFFVAAIILGLMGFWIFKTTKPFNGFAYVIIGAMLLVVGFIIYSGIKALKDSKSGLNPIDELSKKISEKAAAASFRISIFMWLAGMFLMDIVPVDSVNKAKLVIAIGMVGMTLIFLFIRLYFSRVGIDDNKD</sequence>
<dbReference type="AlphaFoldDB" id="A0A9E6ZPQ8"/>
<dbReference type="KEGG" id="fbm:MQE35_12235"/>
<feature type="transmembrane region" description="Helical" evidence="1">
    <location>
        <begin position="47"/>
        <end position="73"/>
    </location>
</feature>
<name>A0A9E6ZPQ8_9FLAO</name>
<dbReference type="Proteomes" id="UP000831290">
    <property type="component" value="Chromosome"/>
</dbReference>
<evidence type="ECO:0008006" key="4">
    <source>
        <dbReference type="Google" id="ProtNLM"/>
    </source>
</evidence>
<accession>A0A9E6ZPQ8</accession>
<feature type="transmembrane region" description="Helical" evidence="1">
    <location>
        <begin position="20"/>
        <end position="41"/>
    </location>
</feature>
<protein>
    <recommendedName>
        <fullName evidence="4">DUF2178 domain-containing protein</fullName>
    </recommendedName>
</protein>
<proteinExistence type="predicted"/>
<keyword evidence="1" id="KW-0812">Transmembrane</keyword>